<dbReference type="Pfam" id="PF02931">
    <property type="entry name" value="Neur_chan_LBD"/>
    <property type="match status" value="1"/>
</dbReference>
<keyword evidence="3 11" id="KW-0813">Transport</keyword>
<reference evidence="14" key="1">
    <citation type="submission" date="2022-11" db="UniProtKB">
        <authorList>
            <consortium name="WormBaseParasite"/>
        </authorList>
    </citation>
    <scope>IDENTIFICATION</scope>
</reference>
<dbReference type="NCBIfam" id="TIGR00860">
    <property type="entry name" value="LIC"/>
    <property type="match status" value="1"/>
</dbReference>
<sequence length="863" mass="97794">MPAAHQATVSNFVPTTENSHRLPFWPSSSSFPRIPSNFDSDGALTLLDIGSTSNCIPTRGKSKSMKKQLPYCPCTSTAADLINSAADVGGAKRNRIRTCDIRSLIYFRCCRRRNAIRPSIGCWLALLLPLSSLALVFNDQQDQQDPIFYNAKKKLKEQEIIQKVLRDYDWRVRPRGKNDSWPDTGGPVLVFVNIYLRSISKIDDVNMEYSAQFTFREEWWDPRLAYGRFADDETEVPAFVVLATSEQADLTQQIWMPDTFFQNEKEARRHLIDKPNVLIRIHPDGQILYSVRLSLVLSCPMSLEYYPLDRQTCLIDLASYAYTTDDIKYEWKKEKPIQQKEGLRQSLPSFELQDVMTDYCTSKTNTGEYSCLRTKLILRREFSYYLLQLYIPSCMLVIVSWVSFWLDKDSVPARVTLGVTTLLTMTTQSSGINAKLPPVSYTKAVDVWIGVCMAFIFGALLEFALVNYAARKDISTTQQRMIKLHHQYSSVTHHQSIDASAPADGNLSQSHAFQSLLHPTPTAQFGPVRHSSTASHRFVNMQQSPTGPSQRRLGICFRLCCRLFVRRYKERSKRIDVVSRLVFPIGYACFNVLYWAVNTRAYGSNYFYDGNTATTSSNCTFLVGVMLVVVSWVSFWLDKDAVPARVSLGVTTLLTMTTQASGINAKLPPVSYIKAVDVWIGACLAFIFAALLEYALVNYYGRREFMSNEKRGKAGIGRLSMTFQQECLCPPPPNIYHPDFFAPKSPSKSQLLTVPSNDNNNIDSGDAFGGDSHPPLSLENNTFYAGRSGGSSSKRRRRMRQFAVCRAVRRFRQLCGSGVDLSKRVDIVSRVAFPTLYLAFLCFYYVRFVLFQSEEWGTVGKKL</sequence>
<dbReference type="Gene3D" id="2.70.170.10">
    <property type="entry name" value="Neurotransmitter-gated ion-channel ligand-binding domain"/>
    <property type="match status" value="1"/>
</dbReference>
<evidence type="ECO:0000256" key="2">
    <source>
        <dbReference type="ARBA" id="ARBA00004236"/>
    </source>
</evidence>
<dbReference type="Gene3D" id="1.20.58.390">
    <property type="entry name" value="Neurotransmitter-gated ion-channel transmembrane domain"/>
    <property type="match status" value="2"/>
</dbReference>
<dbReference type="SUPFAM" id="SSF90112">
    <property type="entry name" value="Neurotransmitter-gated ion-channel transmembrane pore"/>
    <property type="match status" value="2"/>
</dbReference>
<keyword evidence="13" id="KW-1185">Reference proteome</keyword>
<evidence type="ECO:0000256" key="3">
    <source>
        <dbReference type="ARBA" id="ARBA00022448"/>
    </source>
</evidence>
<feature type="domain" description="Ig-like" evidence="12">
    <location>
        <begin position="275"/>
        <end position="383"/>
    </location>
</feature>
<dbReference type="GO" id="GO:0004888">
    <property type="term" value="F:transmembrane signaling receptor activity"/>
    <property type="evidence" value="ECO:0007669"/>
    <property type="project" value="InterPro"/>
</dbReference>
<feature type="transmembrane region" description="Helical" evidence="11">
    <location>
        <begin position="644"/>
        <end position="663"/>
    </location>
</feature>
<comment type="subcellular location">
    <subcellularLocation>
        <location evidence="2">Cell membrane</location>
    </subcellularLocation>
    <subcellularLocation>
        <location evidence="1">Membrane</location>
        <topology evidence="1">Multi-pass membrane protein</topology>
    </subcellularLocation>
</comment>
<dbReference type="CDD" id="cd19049">
    <property type="entry name" value="LGIC_TM_anion"/>
    <property type="match status" value="1"/>
</dbReference>
<evidence type="ECO:0000256" key="7">
    <source>
        <dbReference type="ARBA" id="ARBA00022989"/>
    </source>
</evidence>
<evidence type="ECO:0000256" key="5">
    <source>
        <dbReference type="ARBA" id="ARBA00022692"/>
    </source>
</evidence>
<dbReference type="CDD" id="cd19062">
    <property type="entry name" value="LGIC_TM_GluCl"/>
    <property type="match status" value="1"/>
</dbReference>
<evidence type="ECO:0000259" key="12">
    <source>
        <dbReference type="PROSITE" id="PS50835"/>
    </source>
</evidence>
<evidence type="ECO:0000256" key="6">
    <source>
        <dbReference type="ARBA" id="ARBA00022729"/>
    </source>
</evidence>
<dbReference type="GO" id="GO:0005886">
    <property type="term" value="C:plasma membrane"/>
    <property type="evidence" value="ECO:0007669"/>
    <property type="project" value="UniProtKB-SubCell"/>
</dbReference>
<feature type="transmembrane region" description="Helical" evidence="11">
    <location>
        <begin position="382"/>
        <end position="406"/>
    </location>
</feature>
<evidence type="ECO:0000313" key="13">
    <source>
        <dbReference type="Proteomes" id="UP000887572"/>
    </source>
</evidence>
<evidence type="ECO:0000256" key="10">
    <source>
        <dbReference type="ARBA" id="ARBA00023303"/>
    </source>
</evidence>
<dbReference type="Proteomes" id="UP000887572">
    <property type="component" value="Unplaced"/>
</dbReference>
<keyword evidence="10 11" id="KW-0407">Ion channel</keyword>
<dbReference type="FunFam" id="1.20.58.390:FF:000084">
    <property type="entry name" value="Glutamate-gated chloride channel subunit beta"/>
    <property type="match status" value="1"/>
</dbReference>
<feature type="transmembrane region" description="Helical" evidence="11">
    <location>
        <begin position="577"/>
        <end position="597"/>
    </location>
</feature>
<dbReference type="SUPFAM" id="SSF63712">
    <property type="entry name" value="Nicotinic receptor ligand binding domain-like"/>
    <property type="match status" value="1"/>
</dbReference>
<feature type="transmembrane region" description="Helical" evidence="11">
    <location>
        <begin position="617"/>
        <end position="637"/>
    </location>
</feature>
<keyword evidence="8 11" id="KW-0406">Ion transport</keyword>
<dbReference type="CDD" id="cd18993">
    <property type="entry name" value="LGIC_ECD_GluCl"/>
    <property type="match status" value="1"/>
</dbReference>
<keyword evidence="5 11" id="KW-0812">Transmembrane</keyword>
<keyword evidence="4" id="KW-1003">Cell membrane</keyword>
<feature type="transmembrane region" description="Helical" evidence="11">
    <location>
        <begin position="827"/>
        <end position="846"/>
    </location>
</feature>
<comment type="caution">
    <text evidence="11">Lacks conserved residue(s) required for the propagation of feature annotation.</text>
</comment>
<dbReference type="InterPro" id="IPR036719">
    <property type="entry name" value="Neuro-gated_channel_TM_sf"/>
</dbReference>
<evidence type="ECO:0000256" key="11">
    <source>
        <dbReference type="RuleBase" id="RU000687"/>
    </source>
</evidence>
<accession>A0A914HUM2</accession>
<dbReference type="InterPro" id="IPR038050">
    <property type="entry name" value="Neuro_actylchol_rec"/>
</dbReference>
<dbReference type="InterPro" id="IPR006202">
    <property type="entry name" value="Neur_chan_lig-bd"/>
</dbReference>
<proteinExistence type="inferred from homology"/>
<evidence type="ECO:0000256" key="9">
    <source>
        <dbReference type="ARBA" id="ARBA00023136"/>
    </source>
</evidence>
<dbReference type="PROSITE" id="PS50835">
    <property type="entry name" value="IG_LIKE"/>
    <property type="match status" value="1"/>
</dbReference>
<feature type="transmembrane region" description="Helical" evidence="11">
    <location>
        <begin position="678"/>
        <end position="701"/>
    </location>
</feature>
<comment type="similarity">
    <text evidence="11">Belongs to the ligand-gated ion channel (TC 1.A.9) family.</text>
</comment>
<dbReference type="PRINTS" id="PR00252">
    <property type="entry name" value="NRIONCHANNEL"/>
</dbReference>
<dbReference type="FunFam" id="2.70.170.10:FF:000038">
    <property type="entry name" value="Glutamate-gated chloride channel alpha"/>
    <property type="match status" value="1"/>
</dbReference>
<keyword evidence="6" id="KW-0732">Signal</keyword>
<protein>
    <submittedName>
        <fullName evidence="14">Ig-like domain-containing protein</fullName>
    </submittedName>
</protein>
<name>A0A914HUM2_GLORO</name>
<keyword evidence="7 11" id="KW-1133">Transmembrane helix</keyword>
<dbReference type="Pfam" id="PF02932">
    <property type="entry name" value="Neur_chan_memb"/>
    <property type="match status" value="2"/>
</dbReference>
<dbReference type="PROSITE" id="PS00236">
    <property type="entry name" value="NEUROTR_ION_CHANNEL"/>
    <property type="match status" value="1"/>
</dbReference>
<dbReference type="PRINTS" id="PR00253">
    <property type="entry name" value="GABAARECEPTR"/>
</dbReference>
<keyword evidence="9 11" id="KW-0472">Membrane</keyword>
<dbReference type="WBParaSite" id="Gr19_v10_g4822.t2">
    <property type="protein sequence ID" value="Gr19_v10_g4822.t2"/>
    <property type="gene ID" value="Gr19_v10_g4822"/>
</dbReference>
<dbReference type="InterPro" id="IPR044721">
    <property type="entry name" value="GluCl_TM"/>
</dbReference>
<dbReference type="InterPro" id="IPR036734">
    <property type="entry name" value="Neur_chan_lig-bd_sf"/>
</dbReference>
<evidence type="ECO:0000313" key="14">
    <source>
        <dbReference type="WBParaSite" id="Gr19_v10_g4822.t2"/>
    </source>
</evidence>
<dbReference type="InterPro" id="IPR018000">
    <property type="entry name" value="Neurotransmitter_ion_chnl_CS"/>
</dbReference>
<evidence type="ECO:0000256" key="8">
    <source>
        <dbReference type="ARBA" id="ARBA00023065"/>
    </source>
</evidence>
<organism evidence="13 14">
    <name type="scientific">Globodera rostochiensis</name>
    <name type="common">Golden nematode worm</name>
    <name type="synonym">Heterodera rostochiensis</name>
    <dbReference type="NCBI Taxonomy" id="31243"/>
    <lineage>
        <taxon>Eukaryota</taxon>
        <taxon>Metazoa</taxon>
        <taxon>Ecdysozoa</taxon>
        <taxon>Nematoda</taxon>
        <taxon>Chromadorea</taxon>
        <taxon>Rhabditida</taxon>
        <taxon>Tylenchina</taxon>
        <taxon>Tylenchomorpha</taxon>
        <taxon>Tylenchoidea</taxon>
        <taxon>Heteroderidae</taxon>
        <taxon>Heteroderinae</taxon>
        <taxon>Globodera</taxon>
    </lineage>
</organism>
<dbReference type="InterPro" id="IPR006028">
    <property type="entry name" value="GABAA/Glycine_rcpt"/>
</dbReference>
<feature type="transmembrane region" description="Helical" evidence="11">
    <location>
        <begin position="447"/>
        <end position="470"/>
    </location>
</feature>
<dbReference type="GO" id="GO:0005230">
    <property type="term" value="F:extracellular ligand-gated monoatomic ion channel activity"/>
    <property type="evidence" value="ECO:0007669"/>
    <property type="project" value="InterPro"/>
</dbReference>
<evidence type="ECO:0000256" key="1">
    <source>
        <dbReference type="ARBA" id="ARBA00004141"/>
    </source>
</evidence>
<dbReference type="InterPro" id="IPR006201">
    <property type="entry name" value="Neur_channel"/>
</dbReference>
<dbReference type="InterPro" id="IPR006029">
    <property type="entry name" value="Neurotrans-gated_channel_TM"/>
</dbReference>
<dbReference type="PANTHER" id="PTHR18945">
    <property type="entry name" value="NEUROTRANSMITTER GATED ION CHANNEL"/>
    <property type="match status" value="1"/>
</dbReference>
<dbReference type="InterPro" id="IPR007110">
    <property type="entry name" value="Ig-like_dom"/>
</dbReference>
<dbReference type="AlphaFoldDB" id="A0A914HUM2"/>
<evidence type="ECO:0000256" key="4">
    <source>
        <dbReference type="ARBA" id="ARBA00022475"/>
    </source>
</evidence>